<evidence type="ECO:0000256" key="1">
    <source>
        <dbReference type="PROSITE-ProRule" id="PRU00339"/>
    </source>
</evidence>
<dbReference type="SMART" id="SM00028">
    <property type="entry name" value="TPR"/>
    <property type="match status" value="3"/>
</dbReference>
<dbReference type="AlphaFoldDB" id="A0A6L6QAK2"/>
<feature type="non-terminal residue" evidence="2">
    <location>
        <position position="1"/>
    </location>
</feature>
<organism evidence="2 3">
    <name type="scientific">Pseudoduganella ginsengisoli</name>
    <dbReference type="NCBI Taxonomy" id="1462440"/>
    <lineage>
        <taxon>Bacteria</taxon>
        <taxon>Pseudomonadati</taxon>
        <taxon>Pseudomonadota</taxon>
        <taxon>Betaproteobacteria</taxon>
        <taxon>Burkholderiales</taxon>
        <taxon>Oxalobacteraceae</taxon>
        <taxon>Telluria group</taxon>
        <taxon>Pseudoduganella</taxon>
    </lineage>
</organism>
<feature type="repeat" description="TPR" evidence="1">
    <location>
        <begin position="49"/>
        <end position="82"/>
    </location>
</feature>
<dbReference type="Proteomes" id="UP000484015">
    <property type="component" value="Unassembled WGS sequence"/>
</dbReference>
<dbReference type="Pfam" id="PF13432">
    <property type="entry name" value="TPR_16"/>
    <property type="match status" value="2"/>
</dbReference>
<protein>
    <submittedName>
        <fullName evidence="2">Tetratricopeptide repeat protein</fullName>
    </submittedName>
</protein>
<evidence type="ECO:0000313" key="3">
    <source>
        <dbReference type="Proteomes" id="UP000484015"/>
    </source>
</evidence>
<reference evidence="2 3" key="1">
    <citation type="submission" date="2019-11" db="EMBL/GenBank/DDBJ databases">
        <title>Type strains purchased from KCTC, JCM and DSMZ.</title>
        <authorList>
            <person name="Lu H."/>
        </authorList>
    </citation>
    <scope>NUCLEOTIDE SEQUENCE [LARGE SCALE GENOMIC DNA]</scope>
    <source>
        <strain evidence="2 3">KCTC 42409</strain>
    </source>
</reference>
<dbReference type="InterPro" id="IPR011990">
    <property type="entry name" value="TPR-like_helical_dom_sf"/>
</dbReference>
<dbReference type="RefSeq" id="WP_155442593.1">
    <property type="nucleotide sequence ID" value="NZ_WNLA01000046.1"/>
</dbReference>
<dbReference type="EMBL" id="WNLA01000046">
    <property type="protein sequence ID" value="MTW06262.1"/>
    <property type="molecule type" value="Genomic_DNA"/>
</dbReference>
<dbReference type="Gene3D" id="1.25.40.10">
    <property type="entry name" value="Tetratricopeptide repeat domain"/>
    <property type="match status" value="1"/>
</dbReference>
<keyword evidence="1" id="KW-0802">TPR repeat</keyword>
<dbReference type="InterPro" id="IPR019734">
    <property type="entry name" value="TPR_rpt"/>
</dbReference>
<accession>A0A6L6QAK2</accession>
<sequence length="123" mass="13189">ALQPPPGATPAPDGGIGNARALADRGQLTQAAAACQAILAAAPHSPAAAEAYFILGMLREQAHDVKEAEQFWRRCIYLQPDHYEALCHLALLAEQQGDMDGAATLKARARRIYQRSNAARIES</sequence>
<dbReference type="OrthoDB" id="9814129at2"/>
<proteinExistence type="predicted"/>
<evidence type="ECO:0000313" key="2">
    <source>
        <dbReference type="EMBL" id="MTW06262.1"/>
    </source>
</evidence>
<name>A0A6L6QAK2_9BURK</name>
<comment type="caution">
    <text evidence="2">The sequence shown here is derived from an EMBL/GenBank/DDBJ whole genome shotgun (WGS) entry which is preliminary data.</text>
</comment>
<gene>
    <name evidence="2" type="ORF">GM668_29730</name>
</gene>
<dbReference type="SUPFAM" id="SSF48452">
    <property type="entry name" value="TPR-like"/>
    <property type="match status" value="1"/>
</dbReference>
<keyword evidence="3" id="KW-1185">Reference proteome</keyword>
<dbReference type="PROSITE" id="PS50005">
    <property type="entry name" value="TPR"/>
    <property type="match status" value="1"/>
</dbReference>